<evidence type="ECO:0000256" key="6">
    <source>
        <dbReference type="ARBA" id="ARBA00022490"/>
    </source>
</evidence>
<dbReference type="InterPro" id="IPR008271">
    <property type="entry name" value="Ser/Thr_kinase_AS"/>
</dbReference>
<evidence type="ECO:0000313" key="25">
    <source>
        <dbReference type="Proteomes" id="UP000218231"/>
    </source>
</evidence>
<dbReference type="SMART" id="SM00220">
    <property type="entry name" value="S_TKc"/>
    <property type="match status" value="1"/>
</dbReference>
<evidence type="ECO:0000256" key="4">
    <source>
        <dbReference type="ARBA" id="ARBA00008582"/>
    </source>
</evidence>
<dbReference type="OrthoDB" id="10252171at2759"/>
<dbReference type="SUPFAM" id="SSF57889">
    <property type="entry name" value="Cysteine-rich domain"/>
    <property type="match status" value="2"/>
</dbReference>
<dbReference type="InterPro" id="IPR001849">
    <property type="entry name" value="PH_domain"/>
</dbReference>
<dbReference type="PROSITE" id="PS00479">
    <property type="entry name" value="ZF_DAG_PE_1"/>
    <property type="match status" value="1"/>
</dbReference>
<evidence type="ECO:0000256" key="17">
    <source>
        <dbReference type="ARBA" id="ARBA00022842"/>
    </source>
</evidence>
<dbReference type="PROSITE" id="PS00108">
    <property type="entry name" value="PROTEIN_KINASE_ST"/>
    <property type="match status" value="1"/>
</dbReference>
<feature type="domain" description="Protein kinase" evidence="22">
    <location>
        <begin position="461"/>
        <end position="720"/>
    </location>
</feature>
<keyword evidence="8" id="KW-0597">Phosphoprotein</keyword>
<evidence type="ECO:0000256" key="7">
    <source>
        <dbReference type="ARBA" id="ARBA00022527"/>
    </source>
</evidence>
<protein>
    <recommendedName>
        <fullName evidence="5">protein kinase C</fullName>
        <ecNumber evidence="5">2.7.11.13</ecNumber>
    </recommendedName>
</protein>
<dbReference type="Pfam" id="PF25525">
    <property type="entry name" value="Ubiquitin_PRKD1_N"/>
    <property type="match status" value="1"/>
</dbReference>
<dbReference type="GO" id="GO:0016020">
    <property type="term" value="C:membrane"/>
    <property type="evidence" value="ECO:0007669"/>
    <property type="project" value="UniProtKB-SubCell"/>
</dbReference>
<keyword evidence="18" id="KW-0472">Membrane</keyword>
<dbReference type="InterPro" id="IPR017441">
    <property type="entry name" value="Protein_kinase_ATP_BS"/>
</dbReference>
<dbReference type="SMART" id="SM00233">
    <property type="entry name" value="PH"/>
    <property type="match status" value="1"/>
</dbReference>
<dbReference type="EMBL" id="LIAE01006889">
    <property type="protein sequence ID" value="PAV84072.1"/>
    <property type="molecule type" value="Genomic_DNA"/>
</dbReference>
<accession>A0A2A2LCY2</accession>
<dbReference type="InterPro" id="IPR011993">
    <property type="entry name" value="PH-like_dom_sf"/>
</dbReference>
<comment type="catalytic activity">
    <reaction evidence="19">
        <text>L-threonyl-[protein] + ATP = O-phospho-L-threonyl-[protein] + ADP + H(+)</text>
        <dbReference type="Rhea" id="RHEA:46608"/>
        <dbReference type="Rhea" id="RHEA-COMP:11060"/>
        <dbReference type="Rhea" id="RHEA-COMP:11605"/>
        <dbReference type="ChEBI" id="CHEBI:15378"/>
        <dbReference type="ChEBI" id="CHEBI:30013"/>
        <dbReference type="ChEBI" id="CHEBI:30616"/>
        <dbReference type="ChEBI" id="CHEBI:61977"/>
        <dbReference type="ChEBI" id="CHEBI:456216"/>
        <dbReference type="EC" id="2.7.11.13"/>
    </reaction>
</comment>
<evidence type="ECO:0000313" key="24">
    <source>
        <dbReference type="EMBL" id="PAV84072.1"/>
    </source>
</evidence>
<organism evidence="24 25">
    <name type="scientific">Diploscapter pachys</name>
    <dbReference type="NCBI Taxonomy" id="2018661"/>
    <lineage>
        <taxon>Eukaryota</taxon>
        <taxon>Metazoa</taxon>
        <taxon>Ecdysozoa</taxon>
        <taxon>Nematoda</taxon>
        <taxon>Chromadorea</taxon>
        <taxon>Rhabditida</taxon>
        <taxon>Rhabditina</taxon>
        <taxon>Rhabditomorpha</taxon>
        <taxon>Rhabditoidea</taxon>
        <taxon>Rhabditidae</taxon>
        <taxon>Diploscapter</taxon>
    </lineage>
</organism>
<name>A0A2A2LCY2_9BILA</name>
<evidence type="ECO:0000256" key="13">
    <source>
        <dbReference type="ARBA" id="ARBA00022771"/>
    </source>
</evidence>
<dbReference type="PANTHER" id="PTHR22968">
    <property type="entry name" value="PROTEIN KINASE C, MU"/>
    <property type="match status" value="1"/>
</dbReference>
<gene>
    <name evidence="24" type="ORF">WR25_21174</name>
</gene>
<feature type="domain" description="Phorbol-ester/DAG-type" evidence="23">
    <location>
        <begin position="126"/>
        <end position="176"/>
    </location>
</feature>
<comment type="caution">
    <text evidence="24">The sequence shown here is derived from an EMBL/GenBank/DDBJ whole genome shotgun (WGS) entry which is preliminary data.</text>
</comment>
<dbReference type="PROSITE" id="PS50011">
    <property type="entry name" value="PROTEIN_KINASE_DOM"/>
    <property type="match status" value="1"/>
</dbReference>
<comment type="subcellular location">
    <subcellularLocation>
        <location evidence="3">Cytoplasm</location>
    </subcellularLocation>
    <subcellularLocation>
        <location evidence="2">Membrane</location>
    </subcellularLocation>
</comment>
<evidence type="ECO:0000256" key="14">
    <source>
        <dbReference type="ARBA" id="ARBA00022777"/>
    </source>
</evidence>
<keyword evidence="17" id="KW-0460">Magnesium</keyword>
<dbReference type="Gene3D" id="1.10.510.10">
    <property type="entry name" value="Transferase(Phosphotransferase) domain 1"/>
    <property type="match status" value="1"/>
</dbReference>
<comment type="cofactor">
    <cofactor evidence="1">
        <name>Mg(2+)</name>
        <dbReference type="ChEBI" id="CHEBI:18420"/>
    </cofactor>
</comment>
<feature type="domain" description="PH" evidence="21">
    <location>
        <begin position="311"/>
        <end position="438"/>
    </location>
</feature>
<dbReference type="PROSITE" id="PS50081">
    <property type="entry name" value="ZF_DAG_PE_2"/>
    <property type="match status" value="2"/>
</dbReference>
<evidence type="ECO:0000256" key="5">
    <source>
        <dbReference type="ARBA" id="ARBA00012429"/>
    </source>
</evidence>
<keyword evidence="13" id="KW-0863">Zinc-finger</keyword>
<evidence type="ECO:0000256" key="16">
    <source>
        <dbReference type="ARBA" id="ARBA00022840"/>
    </source>
</evidence>
<keyword evidence="9" id="KW-0808">Transferase</keyword>
<keyword evidence="25" id="KW-1185">Reference proteome</keyword>
<evidence type="ECO:0000256" key="12">
    <source>
        <dbReference type="ARBA" id="ARBA00022741"/>
    </source>
</evidence>
<keyword evidence="12 20" id="KW-0547">Nucleotide-binding</keyword>
<evidence type="ECO:0000259" key="22">
    <source>
        <dbReference type="PROSITE" id="PS50011"/>
    </source>
</evidence>
<dbReference type="GO" id="GO:0008270">
    <property type="term" value="F:zinc ion binding"/>
    <property type="evidence" value="ECO:0007669"/>
    <property type="project" value="UniProtKB-KW"/>
</dbReference>
<dbReference type="STRING" id="2018661.A0A2A2LCY2"/>
<evidence type="ECO:0000256" key="18">
    <source>
        <dbReference type="ARBA" id="ARBA00023136"/>
    </source>
</evidence>
<dbReference type="GO" id="GO:0005524">
    <property type="term" value="F:ATP binding"/>
    <property type="evidence" value="ECO:0007669"/>
    <property type="project" value="UniProtKB-UniRule"/>
</dbReference>
<dbReference type="InterPro" id="IPR002219">
    <property type="entry name" value="PKC_DAG/PE"/>
</dbReference>
<dbReference type="Gene3D" id="3.30.60.20">
    <property type="match status" value="2"/>
</dbReference>
<dbReference type="Pfam" id="PF00130">
    <property type="entry name" value="C1_1"/>
    <property type="match status" value="2"/>
</dbReference>
<dbReference type="CDD" id="cd20797">
    <property type="entry name" value="C1_CeDKF1-like_rpt1"/>
    <property type="match status" value="1"/>
</dbReference>
<dbReference type="InterPro" id="IPR000719">
    <property type="entry name" value="Prot_kinase_dom"/>
</dbReference>
<evidence type="ECO:0000259" key="21">
    <source>
        <dbReference type="PROSITE" id="PS50003"/>
    </source>
</evidence>
<evidence type="ECO:0000256" key="15">
    <source>
        <dbReference type="ARBA" id="ARBA00022833"/>
    </source>
</evidence>
<dbReference type="SUPFAM" id="SSF50729">
    <property type="entry name" value="PH domain-like"/>
    <property type="match status" value="1"/>
</dbReference>
<dbReference type="SUPFAM" id="SSF56112">
    <property type="entry name" value="Protein kinase-like (PK-like)"/>
    <property type="match status" value="1"/>
</dbReference>
<sequence length="764" mass="86208">MGLEDWIDANAKTVVMQATESLISIDSPPPPMASKISVTLQYGNIKELYMMEKTDQPHVFESLRQRAMSIVEKKQPPGISNYEVHLFRHDYNSPSVLNHVSSIAQLDNGCVIEIIVVDRNDTPTRLHVVLPESYMKPTFCDYCGELLAGLIKQGVKCQACGCNFHKKCWNAPRNNCAATQTPVLAPIRKDSNGIGHGIPFPIQTPVSGLPHTLAEHSYKSFTVCKVCDHLLVGLVKQGLKCRDCGVNVHRKCAIELPSNCTLADHAISRMSISEMPDKEVEMASASHSVPMNENIPLFRLPGQVTTRATSQPHVEGWMIHFVLSDPERRLKHYWVLANNAIHMYNEYNEGLGVNPNRVYKILPLAEIIAITQHSGPPVLSRHPPHCFEIRTTNNTVYCVGENLNYYSGEPVRKMPRSLSFRPPSNTQLWFQALKESLQPPPSKSDPENAELALEFANLYQVLSEKTLGSGQFGTVYSAIQRHTGKEVAVKVISKERFAKKGTAAESMRAEVLILHKMSHPGIVRLEFMCETKDKIFVVMEKMNGDMLEMILSQASGRLDSRVTRFLLVQILSALKYLHDQGIAHCDLKPENVLLSDMSTNFPQTKICDFGYARFIPESQFRKTIVGTPAYLPPEVLQRRGYNKSLDMWSCGVIIYVTLSGTFPFNEGEEIADQIQNAAFMFPTDPWSEVEPLATDLIQRLLKVNIEERLTIEQCLAHPWLKSEQLYRDLRSLEVRLNLPRYLTTEEDDERYAQLLQQQGLIPVQ</sequence>
<feature type="binding site" evidence="20">
    <location>
        <position position="500"/>
    </location>
    <ligand>
        <name>ATP</name>
        <dbReference type="ChEBI" id="CHEBI:30616"/>
    </ligand>
</feature>
<dbReference type="PANTHER" id="PTHR22968:SF15">
    <property type="entry name" value="SERINE_THREONINE-PROTEIN KINASE DKF-1"/>
    <property type="match status" value="1"/>
</dbReference>
<dbReference type="Pfam" id="PF00069">
    <property type="entry name" value="Pkinase"/>
    <property type="match status" value="1"/>
</dbReference>
<evidence type="ECO:0000256" key="1">
    <source>
        <dbReference type="ARBA" id="ARBA00001946"/>
    </source>
</evidence>
<dbReference type="GO" id="GO:0007200">
    <property type="term" value="P:phospholipase C-activating G protein-coupled receptor signaling pathway"/>
    <property type="evidence" value="ECO:0007669"/>
    <property type="project" value="TreeGrafter"/>
</dbReference>
<dbReference type="CDD" id="cd20798">
    <property type="entry name" value="C1_CeDKF1-like_rpt2"/>
    <property type="match status" value="1"/>
</dbReference>
<dbReference type="GO" id="GO:0004697">
    <property type="term" value="F:diacylglycerol-dependent serine/threonine kinase activity"/>
    <property type="evidence" value="ECO:0007669"/>
    <property type="project" value="UniProtKB-EC"/>
</dbReference>
<dbReference type="InterPro" id="IPR011009">
    <property type="entry name" value="Kinase-like_dom_sf"/>
</dbReference>
<evidence type="ECO:0000256" key="20">
    <source>
        <dbReference type="PROSITE-ProRule" id="PRU10141"/>
    </source>
</evidence>
<dbReference type="GO" id="GO:0005829">
    <property type="term" value="C:cytosol"/>
    <property type="evidence" value="ECO:0007669"/>
    <property type="project" value="TreeGrafter"/>
</dbReference>
<dbReference type="AlphaFoldDB" id="A0A2A2LCY2"/>
<keyword evidence="11" id="KW-0677">Repeat</keyword>
<evidence type="ECO:0000256" key="2">
    <source>
        <dbReference type="ARBA" id="ARBA00004370"/>
    </source>
</evidence>
<proteinExistence type="inferred from homology"/>
<dbReference type="Proteomes" id="UP000218231">
    <property type="component" value="Unassembled WGS sequence"/>
</dbReference>
<evidence type="ECO:0000256" key="9">
    <source>
        <dbReference type="ARBA" id="ARBA00022679"/>
    </source>
</evidence>
<keyword evidence="14" id="KW-0418">Kinase</keyword>
<evidence type="ECO:0000256" key="10">
    <source>
        <dbReference type="ARBA" id="ARBA00022723"/>
    </source>
</evidence>
<keyword evidence="15" id="KW-0862">Zinc</keyword>
<dbReference type="PROSITE" id="PS00107">
    <property type="entry name" value="PROTEIN_KINASE_ATP"/>
    <property type="match status" value="1"/>
</dbReference>
<dbReference type="FunFam" id="3.30.200.20:FF:000042">
    <property type="entry name" value="Aurora kinase A"/>
    <property type="match status" value="1"/>
</dbReference>
<dbReference type="PROSITE" id="PS50003">
    <property type="entry name" value="PH_DOMAIN"/>
    <property type="match status" value="1"/>
</dbReference>
<dbReference type="CDD" id="cd01239">
    <property type="entry name" value="PH_PKD"/>
    <property type="match status" value="1"/>
</dbReference>
<comment type="similarity">
    <text evidence="4">Belongs to the protein kinase superfamily. CAMK Ser/Thr protein kinase family. PKD subfamily.</text>
</comment>
<evidence type="ECO:0000256" key="19">
    <source>
        <dbReference type="ARBA" id="ARBA00047272"/>
    </source>
</evidence>
<reference evidence="24 25" key="1">
    <citation type="journal article" date="2017" name="Curr. Biol.">
        <title>Genome architecture and evolution of a unichromosomal asexual nematode.</title>
        <authorList>
            <person name="Fradin H."/>
            <person name="Zegar C."/>
            <person name="Gutwein M."/>
            <person name="Lucas J."/>
            <person name="Kovtun M."/>
            <person name="Corcoran D."/>
            <person name="Baugh L.R."/>
            <person name="Kiontke K."/>
            <person name="Gunsalus K."/>
            <person name="Fitch D.H."/>
            <person name="Piano F."/>
        </authorList>
    </citation>
    <scope>NUCLEOTIDE SEQUENCE [LARGE SCALE GENOMIC DNA]</scope>
    <source>
        <strain evidence="24">PF1309</strain>
    </source>
</reference>
<evidence type="ECO:0000256" key="8">
    <source>
        <dbReference type="ARBA" id="ARBA00022553"/>
    </source>
</evidence>
<keyword evidence="16 20" id="KW-0067">ATP-binding</keyword>
<evidence type="ECO:0000259" key="23">
    <source>
        <dbReference type="PROSITE" id="PS50081"/>
    </source>
</evidence>
<dbReference type="InterPro" id="IPR046349">
    <property type="entry name" value="C1-like_sf"/>
</dbReference>
<dbReference type="InterPro" id="IPR057764">
    <property type="entry name" value="Ubiquitin_PRKD1-3_N"/>
</dbReference>
<keyword evidence="6" id="KW-0963">Cytoplasm</keyword>
<keyword evidence="10" id="KW-0479">Metal-binding</keyword>
<dbReference type="Gene3D" id="2.30.29.30">
    <property type="entry name" value="Pleckstrin-homology domain (PH domain)/Phosphotyrosine-binding domain (PTB)"/>
    <property type="match status" value="1"/>
</dbReference>
<dbReference type="SMART" id="SM00109">
    <property type="entry name" value="C1"/>
    <property type="match status" value="2"/>
</dbReference>
<dbReference type="EC" id="2.7.11.13" evidence="5"/>
<feature type="domain" description="Phorbol-ester/DAG-type" evidence="23">
    <location>
        <begin position="210"/>
        <end position="260"/>
    </location>
</feature>
<dbReference type="FunFam" id="1.10.510.10:FF:000571">
    <property type="entry name" value="Maternal embryonic leucine zipper kinase"/>
    <property type="match status" value="1"/>
</dbReference>
<dbReference type="GO" id="GO:0035556">
    <property type="term" value="P:intracellular signal transduction"/>
    <property type="evidence" value="ECO:0007669"/>
    <property type="project" value="TreeGrafter"/>
</dbReference>
<evidence type="ECO:0000256" key="11">
    <source>
        <dbReference type="ARBA" id="ARBA00022737"/>
    </source>
</evidence>
<keyword evidence="7" id="KW-0723">Serine/threonine-protein kinase</keyword>
<evidence type="ECO:0000256" key="3">
    <source>
        <dbReference type="ARBA" id="ARBA00004496"/>
    </source>
</evidence>